<dbReference type="EMBL" id="UINC01153399">
    <property type="protein sequence ID" value="SVD48102.1"/>
    <property type="molecule type" value="Genomic_DNA"/>
</dbReference>
<feature type="non-terminal residue" evidence="1">
    <location>
        <position position="138"/>
    </location>
</feature>
<dbReference type="AlphaFoldDB" id="A0A382VNJ7"/>
<reference evidence="1" key="1">
    <citation type="submission" date="2018-05" db="EMBL/GenBank/DDBJ databases">
        <authorList>
            <person name="Lanie J.A."/>
            <person name="Ng W.-L."/>
            <person name="Kazmierczak K.M."/>
            <person name="Andrzejewski T.M."/>
            <person name="Davidsen T.M."/>
            <person name="Wayne K.J."/>
            <person name="Tettelin H."/>
            <person name="Glass J.I."/>
            <person name="Rusch D."/>
            <person name="Podicherti R."/>
            <person name="Tsui H.-C.T."/>
            <person name="Winkler M.E."/>
        </authorList>
    </citation>
    <scope>NUCLEOTIDE SEQUENCE</scope>
</reference>
<gene>
    <name evidence="1" type="ORF">METZ01_LOCUS400956</name>
</gene>
<organism evidence="1">
    <name type="scientific">marine metagenome</name>
    <dbReference type="NCBI Taxonomy" id="408172"/>
    <lineage>
        <taxon>unclassified sequences</taxon>
        <taxon>metagenomes</taxon>
        <taxon>ecological metagenomes</taxon>
    </lineage>
</organism>
<protein>
    <submittedName>
        <fullName evidence="1">Uncharacterized protein</fullName>
    </submittedName>
</protein>
<accession>A0A382VNJ7</accession>
<evidence type="ECO:0000313" key="1">
    <source>
        <dbReference type="EMBL" id="SVD48102.1"/>
    </source>
</evidence>
<sequence length="138" mass="15209">MSKAKDVPGGLARPCVGLENLLERRLPNQLVAIHHLPNGVTNAGKRRLLVAEGINRDLVSGVEHGRQRAGYLAGTARLAKRWELGQVRRLEIEPAKRSQVGLHALTRGPAWAGERVLDRQAHVGRGELREDRAVDELD</sequence>
<name>A0A382VNJ7_9ZZZZ</name>
<proteinExistence type="predicted"/>